<dbReference type="PANTHER" id="PTHR48043:SF159">
    <property type="entry name" value="EG:EG0003.4 PROTEIN-RELATED"/>
    <property type="match status" value="1"/>
</dbReference>
<evidence type="ECO:0000313" key="7">
    <source>
        <dbReference type="Proteomes" id="UP000324222"/>
    </source>
</evidence>
<feature type="chain" id="PRO_5023087049" description="UDP-glucuronosyltransferase" evidence="5">
    <location>
        <begin position="20"/>
        <end position="515"/>
    </location>
</feature>
<dbReference type="AlphaFoldDB" id="A0A5B7ECU2"/>
<evidence type="ECO:0000256" key="3">
    <source>
        <dbReference type="ARBA" id="ARBA00022679"/>
    </source>
</evidence>
<feature type="transmembrane region" description="Helical" evidence="5">
    <location>
        <begin position="471"/>
        <end position="494"/>
    </location>
</feature>
<dbReference type="InterPro" id="IPR035595">
    <property type="entry name" value="UDP_glycos_trans_CS"/>
</dbReference>
<comment type="similarity">
    <text evidence="1 4">Belongs to the UDP-glycosyltransferase family.</text>
</comment>
<protein>
    <recommendedName>
        <fullName evidence="5">UDP-glucuronosyltransferase</fullName>
        <ecNumber evidence="5">2.4.1.17</ecNumber>
    </recommendedName>
</protein>
<dbReference type="PANTHER" id="PTHR48043">
    <property type="entry name" value="EG:EG0003.4 PROTEIN-RELATED"/>
    <property type="match status" value="1"/>
</dbReference>
<dbReference type="CDD" id="cd03784">
    <property type="entry name" value="GT1_Gtf-like"/>
    <property type="match status" value="1"/>
</dbReference>
<feature type="signal peptide" evidence="5">
    <location>
        <begin position="1"/>
        <end position="19"/>
    </location>
</feature>
<evidence type="ECO:0000256" key="4">
    <source>
        <dbReference type="RuleBase" id="RU003718"/>
    </source>
</evidence>
<dbReference type="EMBL" id="VSRR010002284">
    <property type="protein sequence ID" value="MPC30604.1"/>
    <property type="molecule type" value="Genomic_DNA"/>
</dbReference>
<keyword evidence="7" id="KW-1185">Reference proteome</keyword>
<keyword evidence="3 4" id="KW-0808">Transferase</keyword>
<organism evidence="6 7">
    <name type="scientific">Portunus trituberculatus</name>
    <name type="common">Swimming crab</name>
    <name type="synonym">Neptunus trituberculatus</name>
    <dbReference type="NCBI Taxonomy" id="210409"/>
    <lineage>
        <taxon>Eukaryota</taxon>
        <taxon>Metazoa</taxon>
        <taxon>Ecdysozoa</taxon>
        <taxon>Arthropoda</taxon>
        <taxon>Crustacea</taxon>
        <taxon>Multicrustacea</taxon>
        <taxon>Malacostraca</taxon>
        <taxon>Eumalacostraca</taxon>
        <taxon>Eucarida</taxon>
        <taxon>Decapoda</taxon>
        <taxon>Pleocyemata</taxon>
        <taxon>Brachyura</taxon>
        <taxon>Eubrachyura</taxon>
        <taxon>Portunoidea</taxon>
        <taxon>Portunidae</taxon>
        <taxon>Portuninae</taxon>
        <taxon>Portunus</taxon>
    </lineage>
</organism>
<dbReference type="EC" id="2.4.1.17" evidence="5"/>
<dbReference type="Proteomes" id="UP000324222">
    <property type="component" value="Unassembled WGS sequence"/>
</dbReference>
<dbReference type="InterPro" id="IPR050271">
    <property type="entry name" value="UDP-glycosyltransferase"/>
</dbReference>
<comment type="subcellular location">
    <subcellularLocation>
        <location evidence="5">Membrane</location>
        <topology evidence="5">Single-pass membrane protein</topology>
    </subcellularLocation>
</comment>
<dbReference type="OrthoDB" id="5835829at2759"/>
<dbReference type="SUPFAM" id="SSF53756">
    <property type="entry name" value="UDP-Glycosyltransferase/glycogen phosphorylase"/>
    <property type="match status" value="1"/>
</dbReference>
<reference evidence="6 7" key="1">
    <citation type="submission" date="2019-05" db="EMBL/GenBank/DDBJ databases">
        <title>Another draft genome of Portunus trituberculatus and its Hox gene families provides insights of decapod evolution.</title>
        <authorList>
            <person name="Jeong J.-H."/>
            <person name="Song I."/>
            <person name="Kim S."/>
            <person name="Choi T."/>
            <person name="Kim D."/>
            <person name="Ryu S."/>
            <person name="Kim W."/>
        </authorList>
    </citation>
    <scope>NUCLEOTIDE SEQUENCE [LARGE SCALE GENOMIC DNA]</scope>
    <source>
        <tissue evidence="6">Muscle</tissue>
    </source>
</reference>
<comment type="caution">
    <text evidence="6">The sequence shown here is derived from an EMBL/GenBank/DDBJ whole genome shotgun (WGS) entry which is preliminary data.</text>
</comment>
<sequence>MERVLACVLVVALAGSASGDLSPPEKSYKILMLLPVSSKSHNRVFQPLAEGLANRGHKVVMLTNIPVASKHPNISEVNHGLSYFEDAKRNMFEVRKNENFDGLKKTILSFAKNLYKVQAVMELYKRRKEFDLIVVNYKFNEMVYPFVHEVPFITIATPGIDPHQSAILGNILSPSYVPEIMFVPRSFPMSAYDRFKSILWLLVSGFTWRHWDVVPLIQKEISTQFPNLPPLLEIERNQSLTLMNTHFSIATVVPLLPSQVQVGAMHCRHGKPLAQDLESWLAGAGTAGVIYFSLGSVTRGESMPPNYRQTFLEAFRRLPQRILWKYEGQLEGAPDNVKISSWLPQQDILAHHNVKVFISHGGLLSLQESIFHATPLLVLPIFGDQPRNGKFVENSEIGHLLVWEELTADRIVAALTDIVCNPKFKENVNRVSASLRDQPTTPQEQAVYWTEYVIRHRGALQLRSPATQLSWVEFLMLDIVCYLLLASLMLILVIHRMMWTGSSVLFGDRAKKKTD</sequence>
<dbReference type="GO" id="GO:0016020">
    <property type="term" value="C:membrane"/>
    <property type="evidence" value="ECO:0007669"/>
    <property type="project" value="UniProtKB-SubCell"/>
</dbReference>
<evidence type="ECO:0000313" key="6">
    <source>
        <dbReference type="EMBL" id="MPC30604.1"/>
    </source>
</evidence>
<dbReference type="InterPro" id="IPR002213">
    <property type="entry name" value="UDP_glucos_trans"/>
</dbReference>
<keyword evidence="5" id="KW-0732">Signal</keyword>
<proteinExistence type="inferred from homology"/>
<accession>A0A5B7ECU2</accession>
<evidence type="ECO:0000256" key="1">
    <source>
        <dbReference type="ARBA" id="ARBA00009995"/>
    </source>
</evidence>
<dbReference type="GO" id="GO:0015020">
    <property type="term" value="F:glucuronosyltransferase activity"/>
    <property type="evidence" value="ECO:0007669"/>
    <property type="project" value="UniProtKB-EC"/>
</dbReference>
<evidence type="ECO:0000256" key="5">
    <source>
        <dbReference type="RuleBase" id="RU362059"/>
    </source>
</evidence>
<keyword evidence="5" id="KW-0472">Membrane</keyword>
<keyword evidence="5" id="KW-0812">Transmembrane</keyword>
<dbReference type="FunFam" id="3.40.50.2000:FF:000050">
    <property type="entry name" value="UDP-glucuronosyltransferase"/>
    <property type="match status" value="1"/>
</dbReference>
<gene>
    <name evidence="6" type="primary">Ugt1a8</name>
    <name evidence="6" type="ORF">E2C01_023871</name>
</gene>
<comment type="catalytic activity">
    <reaction evidence="5">
        <text>glucuronate acceptor + UDP-alpha-D-glucuronate = acceptor beta-D-glucuronoside + UDP + H(+)</text>
        <dbReference type="Rhea" id="RHEA:21032"/>
        <dbReference type="ChEBI" id="CHEBI:15378"/>
        <dbReference type="ChEBI" id="CHEBI:58052"/>
        <dbReference type="ChEBI" id="CHEBI:58223"/>
        <dbReference type="ChEBI" id="CHEBI:132367"/>
        <dbReference type="ChEBI" id="CHEBI:132368"/>
        <dbReference type="EC" id="2.4.1.17"/>
    </reaction>
</comment>
<dbReference type="Gene3D" id="3.40.50.2000">
    <property type="entry name" value="Glycogen Phosphorylase B"/>
    <property type="match status" value="1"/>
</dbReference>
<dbReference type="Pfam" id="PF00201">
    <property type="entry name" value="UDPGT"/>
    <property type="match status" value="1"/>
</dbReference>
<name>A0A5B7ECU2_PORTR</name>
<evidence type="ECO:0000256" key="2">
    <source>
        <dbReference type="ARBA" id="ARBA00022676"/>
    </source>
</evidence>
<keyword evidence="2 4" id="KW-0328">Glycosyltransferase</keyword>
<keyword evidence="5" id="KW-1133">Transmembrane helix</keyword>
<dbReference type="PROSITE" id="PS00375">
    <property type="entry name" value="UDPGT"/>
    <property type="match status" value="1"/>
</dbReference>